<dbReference type="InterPro" id="IPR015421">
    <property type="entry name" value="PyrdxlP-dep_Trfase_major"/>
</dbReference>
<dbReference type="PANTHER" id="PTHR43586:SF4">
    <property type="entry name" value="ISOPENICILLIN N EPIMERASE"/>
    <property type="match status" value="1"/>
</dbReference>
<protein>
    <recommendedName>
        <fullName evidence="3">cysteine desulfurase</fullName>
        <ecNumber evidence="3">2.8.1.7</ecNumber>
    </recommendedName>
</protein>
<name>A0A4D7APY2_9FIRM</name>
<dbReference type="Gene3D" id="3.40.640.10">
    <property type="entry name" value="Type I PLP-dependent aspartate aminotransferase-like (Major domain)"/>
    <property type="match status" value="1"/>
</dbReference>
<dbReference type="InterPro" id="IPR010969">
    <property type="entry name" value="Cys_dSase-rel_unknwn_funct"/>
</dbReference>
<keyword evidence="8" id="KW-1185">Reference proteome</keyword>
<proteinExistence type="inferred from homology"/>
<evidence type="ECO:0000256" key="3">
    <source>
        <dbReference type="ARBA" id="ARBA00012239"/>
    </source>
</evidence>
<dbReference type="GO" id="GO:0031071">
    <property type="term" value="F:cysteine desulfurase activity"/>
    <property type="evidence" value="ECO:0007669"/>
    <property type="project" value="UniProtKB-EC"/>
</dbReference>
<evidence type="ECO:0000256" key="1">
    <source>
        <dbReference type="ARBA" id="ARBA00001933"/>
    </source>
</evidence>
<organism evidence="7 8">
    <name type="scientific">Dysosmobacter welbionis</name>
    <dbReference type="NCBI Taxonomy" id="2093857"/>
    <lineage>
        <taxon>Bacteria</taxon>
        <taxon>Bacillati</taxon>
        <taxon>Bacillota</taxon>
        <taxon>Clostridia</taxon>
        <taxon>Eubacteriales</taxon>
        <taxon>Oscillospiraceae</taxon>
        <taxon>Dysosmobacter</taxon>
    </lineage>
</organism>
<comment type="cofactor">
    <cofactor evidence="1">
        <name>pyridoxal 5'-phosphate</name>
        <dbReference type="ChEBI" id="CHEBI:597326"/>
    </cofactor>
</comment>
<comment type="catalytic activity">
    <reaction evidence="5">
        <text>(sulfur carrier)-H + L-cysteine = (sulfur carrier)-SH + L-alanine</text>
        <dbReference type="Rhea" id="RHEA:43892"/>
        <dbReference type="Rhea" id="RHEA-COMP:14737"/>
        <dbReference type="Rhea" id="RHEA-COMP:14739"/>
        <dbReference type="ChEBI" id="CHEBI:29917"/>
        <dbReference type="ChEBI" id="CHEBI:35235"/>
        <dbReference type="ChEBI" id="CHEBI:57972"/>
        <dbReference type="ChEBI" id="CHEBI:64428"/>
        <dbReference type="EC" id="2.8.1.7"/>
    </reaction>
</comment>
<dbReference type="NCBIfam" id="TIGR01977">
    <property type="entry name" value="am_tr_V_EF2568"/>
    <property type="match status" value="1"/>
</dbReference>
<dbReference type="RefSeq" id="WP_136890636.1">
    <property type="nucleotide sequence ID" value="NZ_CP034413.3"/>
</dbReference>
<dbReference type="AlphaFoldDB" id="A0A4D7APY2"/>
<sequence length="380" mass="40841">MIYLDNAATTRPKPPSVAEAVAAAMNDYGNSGRGTHPEALEAARSIYGVRQALAALFGCSRADRVAFTPNSTMALNIAISGLLGAGDHVISTDLEHNSVLRPLYRLRAQGGAVDFVPADRQGRIDYEDFERLLRPNTKAVVCTHGSNLTGDLMDIQRVGNFCQKHRLLFILDASQTAGVFPIDMERQHISVVCFTGHKSLMGPQGTGGLCVGAGVEIRPFAVGGTGVQSYSETQPEAYPTRLEAGTLNSHGIAGLGASLAFLKRTGWDAVRMHESVLSRRFYETVRTIPGVKVYGNFAVQLRAPIVSLNIADLDSSEVADELAERFEIATRPGAHCAPRLHRALGTEDQGAVRFSWSYFNTEAETDAAAEAVRILAAEAV</sequence>
<dbReference type="InterPro" id="IPR015422">
    <property type="entry name" value="PyrdxlP-dep_Trfase_small"/>
</dbReference>
<dbReference type="SUPFAM" id="SSF53383">
    <property type="entry name" value="PLP-dependent transferases"/>
    <property type="match status" value="1"/>
</dbReference>
<evidence type="ECO:0000256" key="4">
    <source>
        <dbReference type="ARBA" id="ARBA00022898"/>
    </source>
</evidence>
<comment type="similarity">
    <text evidence="2">Belongs to the class-V pyridoxal-phosphate-dependent aminotransferase family. Csd subfamily.</text>
</comment>
<evidence type="ECO:0000256" key="5">
    <source>
        <dbReference type="ARBA" id="ARBA00050776"/>
    </source>
</evidence>
<feature type="domain" description="Aminotransferase class V" evidence="6">
    <location>
        <begin position="2"/>
        <end position="366"/>
    </location>
</feature>
<dbReference type="PANTHER" id="PTHR43586">
    <property type="entry name" value="CYSTEINE DESULFURASE"/>
    <property type="match status" value="1"/>
</dbReference>
<evidence type="ECO:0000259" key="6">
    <source>
        <dbReference type="Pfam" id="PF00266"/>
    </source>
</evidence>
<reference evidence="8" key="1">
    <citation type="submission" date="2018-12" db="EMBL/GenBank/DDBJ databases">
        <title>Dusodibacter welbiota gen. nov., sp. nov., isolated from human faeces and emended description of the Oscillibacter genus.</title>
        <authorList>
            <person name="Le Roy T."/>
            <person name="Van der Smissen P."/>
            <person name="Delzenne N."/>
            <person name="Muccioli G."/>
            <person name="Collet J.F."/>
            <person name="Cani P.D."/>
        </authorList>
    </citation>
    <scope>NUCLEOTIDE SEQUENCE [LARGE SCALE GENOMIC DNA]</scope>
    <source>
        <strain evidence="8">J115</strain>
    </source>
</reference>
<dbReference type="Proteomes" id="UP000298642">
    <property type="component" value="Chromosome"/>
</dbReference>
<dbReference type="EC" id="2.8.1.7" evidence="3"/>
<evidence type="ECO:0000256" key="2">
    <source>
        <dbReference type="ARBA" id="ARBA00010447"/>
    </source>
</evidence>
<dbReference type="EMBL" id="CP034413">
    <property type="protein sequence ID" value="QCI57846.1"/>
    <property type="molecule type" value="Genomic_DNA"/>
</dbReference>
<dbReference type="KEGG" id="obj:EIO64_00180"/>
<gene>
    <name evidence="7" type="ORF">EIO64_00180</name>
</gene>
<dbReference type="PIRSF" id="PIRSF005572">
    <property type="entry name" value="NifS"/>
    <property type="match status" value="1"/>
</dbReference>
<dbReference type="Pfam" id="PF00266">
    <property type="entry name" value="Aminotran_5"/>
    <property type="match status" value="1"/>
</dbReference>
<dbReference type="InterPro" id="IPR000192">
    <property type="entry name" value="Aminotrans_V_dom"/>
</dbReference>
<accession>A0A4D7APY2</accession>
<dbReference type="Gene3D" id="3.90.1150.10">
    <property type="entry name" value="Aspartate Aminotransferase, domain 1"/>
    <property type="match status" value="1"/>
</dbReference>
<dbReference type="InterPro" id="IPR015424">
    <property type="entry name" value="PyrdxlP-dep_Trfase"/>
</dbReference>
<keyword evidence="7" id="KW-0032">Aminotransferase</keyword>
<keyword evidence="7" id="KW-0808">Transferase</keyword>
<keyword evidence="4" id="KW-0663">Pyridoxal phosphate</keyword>
<dbReference type="GO" id="GO:0008483">
    <property type="term" value="F:transaminase activity"/>
    <property type="evidence" value="ECO:0007669"/>
    <property type="project" value="UniProtKB-KW"/>
</dbReference>
<dbReference type="InterPro" id="IPR016454">
    <property type="entry name" value="Cysteine_dSase"/>
</dbReference>
<evidence type="ECO:0000313" key="7">
    <source>
        <dbReference type="EMBL" id="QCI57846.1"/>
    </source>
</evidence>
<evidence type="ECO:0000313" key="8">
    <source>
        <dbReference type="Proteomes" id="UP000298642"/>
    </source>
</evidence>